<keyword evidence="2" id="KW-0378">Hydrolase</keyword>
<dbReference type="Proteomes" id="UP000799291">
    <property type="component" value="Unassembled WGS sequence"/>
</dbReference>
<evidence type="ECO:0000256" key="5">
    <source>
        <dbReference type="SAM" id="MobiDB-lite"/>
    </source>
</evidence>
<dbReference type="OrthoDB" id="2363873at2759"/>
<gene>
    <name evidence="6" type="ORF">K458DRAFT_423793</name>
</gene>
<keyword evidence="3" id="KW-0442">Lipid degradation</keyword>
<sequence length="683" mass="76385">MSYIERQTTRITGVKSHDGRHDLARKHSAIGGTGKIPNAKKPRSRPPTSLRDKLGFLHGHLPSSSGPYSVGSMDIEVPVETPRTFSNITRIGKHVLQLETVLFTLYYPAAFGTGRGKDPGGNRKWSRETWLPRPRPETARGYSKFAGLPNSVGISFFALTAMLTKLRAFRNAPPATHWPPEGNTGRDGRKIKNQQGAPPEGSPEEPTFPLLLFSHGLGGTRTCYSTMCTEFASYGFVVCAVEHRDGSGPRSIVNHAKNEDEGTGHSKKYHCVDHTEKERRRGFSKVDYLFPKDNPMDTSPNNEKGVDRDLRNAQVEMRLAELEEAYRVLRDISEGKGEDIAQQNLRRDGYVGGSTRGLNGVDWSAWTNRFHVDKITVAGHSFGAATIVEVLRNTDRFENVQAGIIYDIWGAPIKPPEDDPQHRIHLPILGINSEAFMYWQANFDAVMSLMEEAKEQNAPAFLGTVRGSVHVSQSDFSILYSHIVSFFFKATVNPKRAIDLNISASLEFLRDVTSGAGKSIIQRCLTDEELLQTQPLDQVPDERKPDDEWIAARLKIRHEFRTRLAARFQRKIKRAKEHGFYTKGDEMWIHCKPADDELRNWRIRNRCTLGEDGITGEQKEEAVDASGEVRDTGYGGISGSTSEHTSPTEEGIDTYDTTPDTWLGCHPALKTESNLDEELSDPK</sequence>
<dbReference type="SUPFAM" id="SSF53474">
    <property type="entry name" value="alpha/beta-Hydrolases"/>
    <property type="match status" value="1"/>
</dbReference>
<evidence type="ECO:0000256" key="4">
    <source>
        <dbReference type="ARBA" id="ARBA00023098"/>
    </source>
</evidence>
<dbReference type="AlphaFoldDB" id="A0A6G1IHS6"/>
<dbReference type="InterPro" id="IPR029058">
    <property type="entry name" value="AB_hydrolase_fold"/>
</dbReference>
<feature type="compositionally biased region" description="Basic and acidic residues" evidence="5">
    <location>
        <begin position="618"/>
        <end position="631"/>
    </location>
</feature>
<dbReference type="PANTHER" id="PTHR10272">
    <property type="entry name" value="PLATELET-ACTIVATING FACTOR ACETYLHYDROLASE"/>
    <property type="match status" value="1"/>
</dbReference>
<organism evidence="6 7">
    <name type="scientific">Lentithecium fluviatile CBS 122367</name>
    <dbReference type="NCBI Taxonomy" id="1168545"/>
    <lineage>
        <taxon>Eukaryota</taxon>
        <taxon>Fungi</taxon>
        <taxon>Dikarya</taxon>
        <taxon>Ascomycota</taxon>
        <taxon>Pezizomycotina</taxon>
        <taxon>Dothideomycetes</taxon>
        <taxon>Pleosporomycetidae</taxon>
        <taxon>Pleosporales</taxon>
        <taxon>Massarineae</taxon>
        <taxon>Lentitheciaceae</taxon>
        <taxon>Lentithecium</taxon>
    </lineage>
</organism>
<feature type="region of interest" description="Disordered" evidence="5">
    <location>
        <begin position="24"/>
        <end position="51"/>
    </location>
</feature>
<feature type="region of interest" description="Disordered" evidence="5">
    <location>
        <begin position="288"/>
        <end position="307"/>
    </location>
</feature>
<evidence type="ECO:0000313" key="6">
    <source>
        <dbReference type="EMBL" id="KAF2677533.1"/>
    </source>
</evidence>
<feature type="region of interest" description="Disordered" evidence="5">
    <location>
        <begin position="618"/>
        <end position="660"/>
    </location>
</feature>
<dbReference type="Pfam" id="PF03403">
    <property type="entry name" value="PAF-AH_p_II"/>
    <property type="match status" value="1"/>
</dbReference>
<evidence type="ECO:0000256" key="3">
    <source>
        <dbReference type="ARBA" id="ARBA00022963"/>
    </source>
</evidence>
<name>A0A6G1IHS6_9PLEO</name>
<evidence type="ECO:0000256" key="1">
    <source>
        <dbReference type="ARBA" id="ARBA00013201"/>
    </source>
</evidence>
<dbReference type="EMBL" id="MU005621">
    <property type="protein sequence ID" value="KAF2677533.1"/>
    <property type="molecule type" value="Genomic_DNA"/>
</dbReference>
<dbReference type="EC" id="3.1.1.47" evidence="1"/>
<dbReference type="Gene3D" id="3.40.50.1820">
    <property type="entry name" value="alpha/beta hydrolase"/>
    <property type="match status" value="1"/>
</dbReference>
<accession>A0A6G1IHS6</accession>
<reference evidence="6" key="1">
    <citation type="journal article" date="2020" name="Stud. Mycol.">
        <title>101 Dothideomycetes genomes: a test case for predicting lifestyles and emergence of pathogens.</title>
        <authorList>
            <person name="Haridas S."/>
            <person name="Albert R."/>
            <person name="Binder M."/>
            <person name="Bloem J."/>
            <person name="Labutti K."/>
            <person name="Salamov A."/>
            <person name="Andreopoulos B."/>
            <person name="Baker S."/>
            <person name="Barry K."/>
            <person name="Bills G."/>
            <person name="Bluhm B."/>
            <person name="Cannon C."/>
            <person name="Castanera R."/>
            <person name="Culley D."/>
            <person name="Daum C."/>
            <person name="Ezra D."/>
            <person name="Gonzalez J."/>
            <person name="Henrissat B."/>
            <person name="Kuo A."/>
            <person name="Liang C."/>
            <person name="Lipzen A."/>
            <person name="Lutzoni F."/>
            <person name="Magnuson J."/>
            <person name="Mondo S."/>
            <person name="Nolan M."/>
            <person name="Ohm R."/>
            <person name="Pangilinan J."/>
            <person name="Park H.-J."/>
            <person name="Ramirez L."/>
            <person name="Alfaro M."/>
            <person name="Sun H."/>
            <person name="Tritt A."/>
            <person name="Yoshinaga Y."/>
            <person name="Zwiers L.-H."/>
            <person name="Turgeon B."/>
            <person name="Goodwin S."/>
            <person name="Spatafora J."/>
            <person name="Crous P."/>
            <person name="Grigoriev I."/>
        </authorList>
    </citation>
    <scope>NUCLEOTIDE SEQUENCE</scope>
    <source>
        <strain evidence="6">CBS 122367</strain>
    </source>
</reference>
<protein>
    <recommendedName>
        <fullName evidence="1">1-alkyl-2-acetylglycerophosphocholine esterase</fullName>
        <ecNumber evidence="1">3.1.1.47</ecNumber>
    </recommendedName>
</protein>
<dbReference type="GO" id="GO:0016042">
    <property type="term" value="P:lipid catabolic process"/>
    <property type="evidence" value="ECO:0007669"/>
    <property type="project" value="UniProtKB-KW"/>
</dbReference>
<keyword evidence="4" id="KW-0443">Lipid metabolism</keyword>
<dbReference type="GO" id="GO:0003847">
    <property type="term" value="F:1-alkyl-2-acetylglycerophosphocholine esterase activity"/>
    <property type="evidence" value="ECO:0007669"/>
    <property type="project" value="UniProtKB-EC"/>
</dbReference>
<feature type="region of interest" description="Disordered" evidence="5">
    <location>
        <begin position="172"/>
        <end position="208"/>
    </location>
</feature>
<evidence type="ECO:0000256" key="2">
    <source>
        <dbReference type="ARBA" id="ARBA00022801"/>
    </source>
</evidence>
<dbReference type="PANTHER" id="PTHR10272:SF0">
    <property type="entry name" value="PLATELET-ACTIVATING FACTOR ACETYLHYDROLASE"/>
    <property type="match status" value="1"/>
</dbReference>
<evidence type="ECO:0000313" key="7">
    <source>
        <dbReference type="Proteomes" id="UP000799291"/>
    </source>
</evidence>
<proteinExistence type="predicted"/>
<keyword evidence="7" id="KW-1185">Reference proteome</keyword>